<keyword evidence="2" id="KW-0326">Glycosidase</keyword>
<proteinExistence type="inferred from homology"/>
<gene>
    <name evidence="6" type="ORF">GSD1FS_1434</name>
</gene>
<feature type="domain" description="Glycoside hydrolase family 31 TIM barrel" evidence="4">
    <location>
        <begin position="45"/>
        <end position="391"/>
    </location>
</feature>
<dbReference type="Pfam" id="PF21365">
    <property type="entry name" value="Glyco_hydro_31_3rd"/>
    <property type="match status" value="1"/>
</dbReference>
<dbReference type="GO" id="GO:0006491">
    <property type="term" value="P:N-glycan processing"/>
    <property type="evidence" value="ECO:0007669"/>
    <property type="project" value="TreeGrafter"/>
</dbReference>
<accession>A0A7K1J5Z1</accession>
<evidence type="ECO:0000313" key="6">
    <source>
        <dbReference type="EMBL" id="MUH60083.1"/>
    </source>
</evidence>
<comment type="caution">
    <text evidence="6">The sequence shown here is derived from an EMBL/GenBank/DDBJ whole genome shotgun (WGS) entry which is preliminary data.</text>
</comment>
<dbReference type="GO" id="GO:0005975">
    <property type="term" value="P:carbohydrate metabolic process"/>
    <property type="evidence" value="ECO:0007669"/>
    <property type="project" value="InterPro"/>
</dbReference>
<evidence type="ECO:0000256" key="1">
    <source>
        <dbReference type="ARBA" id="ARBA00007806"/>
    </source>
</evidence>
<dbReference type="Proteomes" id="UP000487882">
    <property type="component" value="Unassembled WGS sequence"/>
</dbReference>
<organism evidence="6 7">
    <name type="scientific">Bifidobacterium canis</name>
    <dbReference type="NCBI Taxonomy" id="2610880"/>
    <lineage>
        <taxon>Bacteria</taxon>
        <taxon>Bacillati</taxon>
        <taxon>Actinomycetota</taxon>
        <taxon>Actinomycetes</taxon>
        <taxon>Bifidobacteriales</taxon>
        <taxon>Bifidobacteriaceae</taxon>
        <taxon>Bifidobacterium</taxon>
    </lineage>
</organism>
<evidence type="ECO:0000259" key="5">
    <source>
        <dbReference type="Pfam" id="PF21365"/>
    </source>
</evidence>
<dbReference type="PANTHER" id="PTHR22762">
    <property type="entry name" value="ALPHA-GLUCOSIDASE"/>
    <property type="match status" value="1"/>
</dbReference>
<dbReference type="EMBL" id="WNLP01000007">
    <property type="protein sequence ID" value="MUH60083.1"/>
    <property type="molecule type" value="Genomic_DNA"/>
</dbReference>
<dbReference type="InterPro" id="IPR013780">
    <property type="entry name" value="Glyco_hydro_b"/>
</dbReference>
<dbReference type="GO" id="GO:0090599">
    <property type="term" value="F:alpha-glucosidase activity"/>
    <property type="evidence" value="ECO:0007669"/>
    <property type="project" value="TreeGrafter"/>
</dbReference>
<dbReference type="Pfam" id="PF01055">
    <property type="entry name" value="Glyco_hydro_31_2nd"/>
    <property type="match status" value="1"/>
</dbReference>
<keyword evidence="2" id="KW-0378">Hydrolase</keyword>
<dbReference type="CDD" id="cd06595">
    <property type="entry name" value="GH31_u1"/>
    <property type="match status" value="1"/>
</dbReference>
<feature type="domain" description="Glycosyl hydrolase family 31 C-terminal" evidence="5">
    <location>
        <begin position="400"/>
        <end position="494"/>
    </location>
</feature>
<dbReference type="AlphaFoldDB" id="A0A7K1J5Z1"/>
<protein>
    <submittedName>
        <fullName evidence="6">Alpha-glucosidase</fullName>
    </submittedName>
</protein>
<evidence type="ECO:0000313" key="7">
    <source>
        <dbReference type="Proteomes" id="UP000487882"/>
    </source>
</evidence>
<dbReference type="InterPro" id="IPR000322">
    <property type="entry name" value="Glyco_hydro_31_TIM"/>
</dbReference>
<dbReference type="SUPFAM" id="SSF51011">
    <property type="entry name" value="Glycosyl hydrolase domain"/>
    <property type="match status" value="1"/>
</dbReference>
<evidence type="ECO:0000256" key="3">
    <source>
        <dbReference type="SAM" id="MobiDB-lite"/>
    </source>
</evidence>
<evidence type="ECO:0000256" key="2">
    <source>
        <dbReference type="RuleBase" id="RU361185"/>
    </source>
</evidence>
<dbReference type="Gene3D" id="2.60.40.1180">
    <property type="entry name" value="Golgi alpha-mannosidase II"/>
    <property type="match status" value="2"/>
</dbReference>
<dbReference type="InterPro" id="IPR017853">
    <property type="entry name" value="GH"/>
</dbReference>
<name>A0A7K1J5Z1_9BIFI</name>
<sequence>MADRARIRHVGERDGDPSYQDLYFFGYGLRFTEAIDDFYRLTGPTPLIPRWALGNWWSRFYRYSQNEYLELMRRFKNVGIPFSVSVIDMDWHITDVDPKFGSGWTGYSWNRELFPDHRQFLRELHREGLRVTLNEHPRDGIRAFEDDYAHVARNMGVDPDSQAPIMFDPSSPRFMDAYLDLHHRMAREGVDFWWVDWQQGGVTRQKGLDPLWMLNHTHYLDSRDCAQSSAQNAQNNAYVSAHNNTQNNSQNNVQNSAHSTVPANTEQPRPWPLTFSRYAGPGSHRYPIGFSGDTVMTWESLDFQPRFTATASNIGYGWWSHDIGGHMLGYRDNELELRWYQYGVFSPINRLHSSNSPFSGKEPWNFPEPMRSQMIRALRLRHELLPYVYTMNYRAAFGNRPLIEPMYWRSPHEPTAYWYPNEYYFGTQLIVAPITRAVDPHTLRARADLWLPQGEYYDFFEGRRYVSADAGGRRLTVWRGLDRTPVFAQSGAIVPLQILEDGAAVNSVDNPARLRVLAFPGSGEFEMIEDSGEWSAALPATARTRLSQQWGEDATVFTVSAVEGDAAAVPAVRDWTIVFRGVARPDAEQAQSLQVFVDGHSAVATMHYDESTLSLSVTVAAVSASAPVEIRFAKPLGIASNRALEDCRQILLESQMSNVGKDLAWEAINRQGAAALASMPALDVQPGAHDPILTSHVPQSVIAALTEPLPRS</sequence>
<feature type="region of interest" description="Disordered" evidence="3">
    <location>
        <begin position="242"/>
        <end position="266"/>
    </location>
</feature>
<dbReference type="SUPFAM" id="SSF51445">
    <property type="entry name" value="(Trans)glycosidases"/>
    <property type="match status" value="1"/>
</dbReference>
<reference evidence="6 7" key="1">
    <citation type="submission" date="2019-09" db="EMBL/GenBank/DDBJ databases">
        <title>Bifidobacterium canis sp. nov., isolated from the digestive tract of German Shepherd dog puppy.</title>
        <authorList>
            <person name="Bunesova V."/>
        </authorList>
    </citation>
    <scope>NUCLEOTIDE SEQUENCE [LARGE SCALE GENOMIC DNA]</scope>
    <source>
        <strain evidence="6 7">GSD1FS</strain>
    </source>
</reference>
<dbReference type="PANTHER" id="PTHR22762:SF89">
    <property type="entry name" value="ALPHA-XYLOSIDASE"/>
    <property type="match status" value="1"/>
</dbReference>
<evidence type="ECO:0000259" key="4">
    <source>
        <dbReference type="Pfam" id="PF01055"/>
    </source>
</evidence>
<feature type="compositionally biased region" description="Polar residues" evidence="3">
    <location>
        <begin position="256"/>
        <end position="266"/>
    </location>
</feature>
<dbReference type="Gene3D" id="3.20.20.80">
    <property type="entry name" value="Glycosidases"/>
    <property type="match status" value="1"/>
</dbReference>
<dbReference type="InterPro" id="IPR048395">
    <property type="entry name" value="Glyco_hydro_31_C"/>
</dbReference>
<keyword evidence="7" id="KW-1185">Reference proteome</keyword>
<comment type="similarity">
    <text evidence="1 2">Belongs to the glycosyl hydrolase 31 family.</text>
</comment>
<feature type="compositionally biased region" description="Low complexity" evidence="3">
    <location>
        <begin position="242"/>
        <end position="255"/>
    </location>
</feature>